<evidence type="ECO:0000256" key="8">
    <source>
        <dbReference type="SAM" id="SignalP"/>
    </source>
</evidence>
<dbReference type="InterPro" id="IPR023549">
    <property type="entry name" value="Subtilisin_inhibitor"/>
</dbReference>
<evidence type="ECO:0000313" key="11">
    <source>
        <dbReference type="Proteomes" id="UP000682416"/>
    </source>
</evidence>
<evidence type="ECO:0000313" key="10">
    <source>
        <dbReference type="EMBL" id="QVJ01612.1"/>
    </source>
</evidence>
<protein>
    <submittedName>
        <fullName evidence="10">Proteinase inhibitor I4 serpin</fullName>
    </submittedName>
</protein>
<feature type="compositionally biased region" description="Low complexity" evidence="7">
    <location>
        <begin position="36"/>
        <end position="47"/>
    </location>
</feature>
<feature type="chain" id="PRO_5039093871" evidence="8">
    <location>
        <begin position="19"/>
        <end position="163"/>
    </location>
</feature>
<proteinExistence type="inferred from homology"/>
<keyword evidence="5" id="KW-0722">Serine protease inhibitor</keyword>
<feature type="domain" description="Subtilisin inhibitor" evidence="9">
    <location>
        <begin position="77"/>
        <end position="140"/>
    </location>
</feature>
<reference evidence="10" key="1">
    <citation type="submission" date="2021-05" db="EMBL/GenBank/DDBJ databases">
        <authorList>
            <person name="Kaiqin L."/>
            <person name="Jian G."/>
        </authorList>
    </citation>
    <scope>NUCLEOTIDE SEQUENCE</scope>
    <source>
        <strain evidence="10">HDS5</strain>
    </source>
</reference>
<comment type="subcellular location">
    <subcellularLocation>
        <location evidence="1">Secreted</location>
    </subcellularLocation>
</comment>
<comment type="similarity">
    <text evidence="2">Belongs to the protease inhibitor I16 (SSI) family.</text>
</comment>
<dbReference type="EMBL" id="CP074402">
    <property type="protein sequence ID" value="QVJ01612.1"/>
    <property type="molecule type" value="Genomic_DNA"/>
</dbReference>
<dbReference type="InterPro" id="IPR036819">
    <property type="entry name" value="Subtilisin_inhibitor-like_sf"/>
</dbReference>
<evidence type="ECO:0000259" key="9">
    <source>
        <dbReference type="Pfam" id="PF00720"/>
    </source>
</evidence>
<feature type="signal peptide" evidence="8">
    <location>
        <begin position="1"/>
        <end position="18"/>
    </location>
</feature>
<gene>
    <name evidence="10" type="ORF">KGD82_00115</name>
</gene>
<dbReference type="KEGG" id="nec:KGD82_00115"/>
<evidence type="ECO:0000256" key="5">
    <source>
        <dbReference type="ARBA" id="ARBA00022900"/>
    </source>
</evidence>
<feature type="compositionally biased region" description="Acidic residues" evidence="7">
    <location>
        <begin position="68"/>
        <end position="79"/>
    </location>
</feature>
<dbReference type="SUPFAM" id="SSF55399">
    <property type="entry name" value="Subtilisin inhibitor"/>
    <property type="match status" value="1"/>
</dbReference>
<evidence type="ECO:0000256" key="7">
    <source>
        <dbReference type="SAM" id="MobiDB-lite"/>
    </source>
</evidence>
<evidence type="ECO:0000256" key="3">
    <source>
        <dbReference type="ARBA" id="ARBA00022525"/>
    </source>
</evidence>
<name>A0A975QKR6_9ACTN</name>
<dbReference type="RefSeq" id="WP_352388537.1">
    <property type="nucleotide sequence ID" value="NZ_CBDRIY010000021.1"/>
</dbReference>
<sequence>MRKHTFATALPARLAALAALGLLLTACGNEPTEVNAPAPDETAPTETTPDESAEVELVIERSLSDEDALTPEEGFEEGEWTLTCAPVGGDHPDPEAACAEIEEVGSEPFTLDTSDSMCTLQIGGPEVARVTGHVNGTEIDTEFNKRDGCEIERFDEVHSVLNP</sequence>
<evidence type="ECO:0000256" key="6">
    <source>
        <dbReference type="ARBA" id="ARBA00023157"/>
    </source>
</evidence>
<evidence type="ECO:0000256" key="1">
    <source>
        <dbReference type="ARBA" id="ARBA00004613"/>
    </source>
</evidence>
<dbReference type="GO" id="GO:0005576">
    <property type="term" value="C:extracellular region"/>
    <property type="evidence" value="ECO:0007669"/>
    <property type="project" value="UniProtKB-SubCell"/>
</dbReference>
<evidence type="ECO:0000256" key="4">
    <source>
        <dbReference type="ARBA" id="ARBA00022690"/>
    </source>
</evidence>
<accession>A0A975QKR6</accession>
<dbReference type="Proteomes" id="UP000682416">
    <property type="component" value="Chromosome"/>
</dbReference>
<feature type="region of interest" description="Disordered" evidence="7">
    <location>
        <begin position="68"/>
        <end position="95"/>
    </location>
</feature>
<feature type="region of interest" description="Disordered" evidence="7">
    <location>
        <begin position="32"/>
        <end position="52"/>
    </location>
</feature>
<dbReference type="AlphaFoldDB" id="A0A975QKR6"/>
<keyword evidence="3" id="KW-0964">Secreted</keyword>
<keyword evidence="8" id="KW-0732">Signal</keyword>
<dbReference type="Gene3D" id="3.30.350.10">
    <property type="entry name" value="Subtilisin inhibitor-like"/>
    <property type="match status" value="1"/>
</dbReference>
<organism evidence="10 11">
    <name type="scientific">Nocardiopsis eucommiae</name>
    <dbReference type="NCBI Taxonomy" id="2831970"/>
    <lineage>
        <taxon>Bacteria</taxon>
        <taxon>Bacillati</taxon>
        <taxon>Actinomycetota</taxon>
        <taxon>Actinomycetes</taxon>
        <taxon>Streptosporangiales</taxon>
        <taxon>Nocardiopsidaceae</taxon>
        <taxon>Nocardiopsis</taxon>
    </lineage>
</organism>
<keyword evidence="11" id="KW-1185">Reference proteome</keyword>
<evidence type="ECO:0000256" key="2">
    <source>
        <dbReference type="ARBA" id="ARBA00010472"/>
    </source>
</evidence>
<dbReference type="PROSITE" id="PS51257">
    <property type="entry name" value="PROKAR_LIPOPROTEIN"/>
    <property type="match status" value="1"/>
</dbReference>
<keyword evidence="4" id="KW-0646">Protease inhibitor</keyword>
<dbReference type="Pfam" id="PF00720">
    <property type="entry name" value="SSI"/>
    <property type="match status" value="1"/>
</dbReference>
<dbReference type="GO" id="GO:0004867">
    <property type="term" value="F:serine-type endopeptidase inhibitor activity"/>
    <property type="evidence" value="ECO:0007669"/>
    <property type="project" value="UniProtKB-KW"/>
</dbReference>
<keyword evidence="6" id="KW-1015">Disulfide bond</keyword>